<proteinExistence type="predicted"/>
<keyword evidence="1" id="KW-1133">Transmembrane helix</keyword>
<dbReference type="EMBL" id="UYYA01003876">
    <property type="protein sequence ID" value="VDM57108.1"/>
    <property type="molecule type" value="Genomic_DNA"/>
</dbReference>
<name>A0A0R3PLB1_ANGCS</name>
<reference evidence="2 3" key="2">
    <citation type="submission" date="2018-11" db="EMBL/GenBank/DDBJ databases">
        <authorList>
            <consortium name="Pathogen Informatics"/>
        </authorList>
    </citation>
    <scope>NUCLEOTIDE SEQUENCE [LARGE SCALE GENOMIC DNA]</scope>
    <source>
        <strain evidence="2 3">Costa Rica</strain>
    </source>
</reference>
<dbReference type="WBParaSite" id="ACOC_0000552201-mRNA-1">
    <property type="protein sequence ID" value="ACOC_0000552201-mRNA-1"/>
    <property type="gene ID" value="ACOC_0000552201"/>
</dbReference>
<organism evidence="4">
    <name type="scientific">Angiostrongylus costaricensis</name>
    <name type="common">Nematode worm</name>
    <dbReference type="NCBI Taxonomy" id="334426"/>
    <lineage>
        <taxon>Eukaryota</taxon>
        <taxon>Metazoa</taxon>
        <taxon>Ecdysozoa</taxon>
        <taxon>Nematoda</taxon>
        <taxon>Chromadorea</taxon>
        <taxon>Rhabditida</taxon>
        <taxon>Rhabditina</taxon>
        <taxon>Rhabditomorpha</taxon>
        <taxon>Strongyloidea</taxon>
        <taxon>Metastrongylidae</taxon>
        <taxon>Angiostrongylus</taxon>
    </lineage>
</organism>
<accession>A0A0R3PLB1</accession>
<protein>
    <submittedName>
        <fullName evidence="4">Secreted protein</fullName>
    </submittedName>
</protein>
<evidence type="ECO:0000256" key="1">
    <source>
        <dbReference type="SAM" id="Phobius"/>
    </source>
</evidence>
<keyword evidence="1" id="KW-0812">Transmembrane</keyword>
<dbReference type="AlphaFoldDB" id="A0A0R3PLB1"/>
<evidence type="ECO:0000313" key="2">
    <source>
        <dbReference type="EMBL" id="VDM57108.1"/>
    </source>
</evidence>
<reference evidence="4" key="1">
    <citation type="submission" date="2017-02" db="UniProtKB">
        <authorList>
            <consortium name="WormBaseParasite"/>
        </authorList>
    </citation>
    <scope>IDENTIFICATION</scope>
</reference>
<keyword evidence="1" id="KW-0472">Membrane</keyword>
<keyword evidence="3" id="KW-1185">Reference proteome</keyword>
<dbReference type="Proteomes" id="UP000267027">
    <property type="component" value="Unassembled WGS sequence"/>
</dbReference>
<sequence length="128" mass="15082">MSHYLIIIIFVSMVCVFANIFTRPCLPTRINYRVHYTCLETEQGKYNDRIALLRGEPSSFARKGFYDRLFRCLVCYYTVLLRLRNPHGCYLQGKSCPASLGYQSLRGFYFIKHRFVIERVSGPYNDSR</sequence>
<feature type="transmembrane region" description="Helical" evidence="1">
    <location>
        <begin position="6"/>
        <end position="26"/>
    </location>
</feature>
<gene>
    <name evidence="2" type="ORF">ACOC_LOCUS5523</name>
</gene>
<evidence type="ECO:0000313" key="3">
    <source>
        <dbReference type="Proteomes" id="UP000267027"/>
    </source>
</evidence>
<evidence type="ECO:0000313" key="4">
    <source>
        <dbReference type="WBParaSite" id="ACOC_0000552201-mRNA-1"/>
    </source>
</evidence>
<dbReference type="OrthoDB" id="5819611at2759"/>